<keyword evidence="3" id="KW-1185">Reference proteome</keyword>
<sequence>MITLKHTALSVLALTALSACGSIHESPTRSQATPMAFAASSQYAEIDAQAASLNRMADELVRKSTGKGAVIGASLGCGLGLISASSAQKCVTGAVAGGVVGAVVGHEHGKRKVAARVAQVSKQELSNTLLDAGKQLSEIKQTLPQVLAQQNAELARLKQQKAANALSQEEYDARFNAIRDARAALAAALSESADKARVSADNLGTAASQGQSGLMWHIGEAKRLEDDSMSTRSQITLL</sequence>
<feature type="signal peptide" evidence="1">
    <location>
        <begin position="1"/>
        <end position="21"/>
    </location>
</feature>
<proteinExistence type="predicted"/>
<accession>A0A1H3HEE6</accession>
<gene>
    <name evidence="2" type="ORF">SAMN05444486_101372</name>
</gene>
<evidence type="ECO:0000256" key="1">
    <source>
        <dbReference type="SAM" id="SignalP"/>
    </source>
</evidence>
<dbReference type="PROSITE" id="PS51257">
    <property type="entry name" value="PROKAR_LIPOPROTEIN"/>
    <property type="match status" value="1"/>
</dbReference>
<reference evidence="2 3" key="1">
    <citation type="submission" date="2016-10" db="EMBL/GenBank/DDBJ databases">
        <authorList>
            <person name="de Groot N.N."/>
        </authorList>
    </citation>
    <scope>NUCLEOTIDE SEQUENCE [LARGE SCALE GENOMIC DNA]</scope>
    <source>
        <strain evidence="2 3">DSM 24677</strain>
    </source>
</reference>
<evidence type="ECO:0000313" key="3">
    <source>
        <dbReference type="Proteomes" id="UP000199026"/>
    </source>
</evidence>
<dbReference type="AlphaFoldDB" id="A0A1H3HEE6"/>
<dbReference type="Proteomes" id="UP000199026">
    <property type="component" value="Unassembled WGS sequence"/>
</dbReference>
<dbReference type="RefSeq" id="WP_089887372.1">
    <property type="nucleotide sequence ID" value="NZ_CALJFH010000016.1"/>
</dbReference>
<dbReference type="OrthoDB" id="7722922at2"/>
<feature type="chain" id="PRO_5011569941" evidence="1">
    <location>
        <begin position="22"/>
        <end position="238"/>
    </location>
</feature>
<organism evidence="2 3">
    <name type="scientific">Lentibacter algarum</name>
    <dbReference type="NCBI Taxonomy" id="576131"/>
    <lineage>
        <taxon>Bacteria</taxon>
        <taxon>Pseudomonadati</taxon>
        <taxon>Pseudomonadota</taxon>
        <taxon>Alphaproteobacteria</taxon>
        <taxon>Rhodobacterales</taxon>
        <taxon>Roseobacteraceae</taxon>
        <taxon>Lentibacter</taxon>
    </lineage>
</organism>
<evidence type="ECO:0000313" key="2">
    <source>
        <dbReference type="EMBL" id="SDY13595.1"/>
    </source>
</evidence>
<protein>
    <submittedName>
        <fullName evidence="2">Glycine zipper</fullName>
    </submittedName>
</protein>
<name>A0A1H3HEE6_9RHOB</name>
<dbReference type="GeneID" id="78123177"/>
<dbReference type="EMBL" id="FNPR01000001">
    <property type="protein sequence ID" value="SDY13595.1"/>
    <property type="molecule type" value="Genomic_DNA"/>
</dbReference>
<keyword evidence="1" id="KW-0732">Signal</keyword>